<gene>
    <name evidence="2" type="ORF">AC230_05765</name>
</gene>
<keyword evidence="1" id="KW-0472">Membrane</keyword>
<protein>
    <recommendedName>
        <fullName evidence="4">DUF4260 family protein</fullName>
    </recommendedName>
</protein>
<evidence type="ECO:0000313" key="3">
    <source>
        <dbReference type="Proteomes" id="UP000037288"/>
    </source>
</evidence>
<dbReference type="EMBL" id="LFXA01000002">
    <property type="protein sequence ID" value="KNB54050.1"/>
    <property type="molecule type" value="Genomic_DNA"/>
</dbReference>
<feature type="transmembrane region" description="Helical" evidence="1">
    <location>
        <begin position="19"/>
        <end position="37"/>
    </location>
</feature>
<organism evidence="2 3">
    <name type="scientific">Streptomyces caatingaensis</name>
    <dbReference type="NCBI Taxonomy" id="1678637"/>
    <lineage>
        <taxon>Bacteria</taxon>
        <taxon>Bacillati</taxon>
        <taxon>Actinomycetota</taxon>
        <taxon>Actinomycetes</taxon>
        <taxon>Kitasatosporales</taxon>
        <taxon>Streptomycetaceae</taxon>
        <taxon>Streptomyces</taxon>
    </lineage>
</organism>
<dbReference type="OrthoDB" id="9813911at2"/>
<evidence type="ECO:0000256" key="1">
    <source>
        <dbReference type="SAM" id="Phobius"/>
    </source>
</evidence>
<reference evidence="3" key="1">
    <citation type="submission" date="2015-07" db="EMBL/GenBank/DDBJ databases">
        <title>Draft genome sequence of Streptomyces sp. CMAA 1322, a bacterium isolated from Caatinga biome, from dry forest semiarid of Brazil.</title>
        <authorList>
            <person name="Santos S.N."/>
            <person name="Gacesa R."/>
            <person name="Taketani R.G."/>
            <person name="Long P.F."/>
            <person name="Melo I.S."/>
        </authorList>
    </citation>
    <scope>NUCLEOTIDE SEQUENCE [LARGE SCALE GENOMIC DNA]</scope>
    <source>
        <strain evidence="3">CMAA 1322</strain>
    </source>
</reference>
<proteinExistence type="predicted"/>
<dbReference type="STRING" id="1678637.AC230_05765"/>
<keyword evidence="3" id="KW-1185">Reference proteome</keyword>
<comment type="caution">
    <text evidence="2">The sequence shown here is derived from an EMBL/GenBank/DDBJ whole genome shotgun (WGS) entry which is preliminary data.</text>
</comment>
<dbReference type="Pfam" id="PF14079">
    <property type="entry name" value="DUF4260"/>
    <property type="match status" value="1"/>
</dbReference>
<keyword evidence="1" id="KW-0812">Transmembrane</keyword>
<dbReference type="PATRIC" id="fig|1678637.3.peg.1250"/>
<dbReference type="AlphaFoldDB" id="A0A0K9XL39"/>
<name>A0A0K9XL39_9ACTN</name>
<evidence type="ECO:0000313" key="2">
    <source>
        <dbReference type="EMBL" id="KNB54050.1"/>
    </source>
</evidence>
<sequence length="137" mass="14259">MTATVPASPRASAAVRRRAAWAVWAVALLALAVVAGTGHGGGVWAAFAAGAVAPDLSFLAALGAREPVRRGQLPRRAVPFYNAAHRTPVPLVLAVAYGFSPLDAPAVFAFLLAWTFHIAVDRAAGYTLRTPEGFVRA</sequence>
<dbReference type="InterPro" id="IPR025356">
    <property type="entry name" value="DUF4260"/>
</dbReference>
<accession>A0A0K9XL39</accession>
<keyword evidence="1" id="KW-1133">Transmembrane helix</keyword>
<dbReference type="Proteomes" id="UP000037288">
    <property type="component" value="Unassembled WGS sequence"/>
</dbReference>
<dbReference type="RefSeq" id="WP_049714791.1">
    <property type="nucleotide sequence ID" value="NZ_LFXA01000002.1"/>
</dbReference>
<evidence type="ECO:0008006" key="4">
    <source>
        <dbReference type="Google" id="ProtNLM"/>
    </source>
</evidence>